<dbReference type="Proteomes" id="UP000031056">
    <property type="component" value="Unassembled WGS sequence"/>
</dbReference>
<dbReference type="InParanoid" id="A0A0B2UDG7"/>
<evidence type="ECO:0000256" key="3">
    <source>
        <dbReference type="PROSITE-ProRule" id="PRU00464"/>
    </source>
</evidence>
<organism evidence="5 6">
    <name type="scientific">Ordospora colligata OC4</name>
    <dbReference type="NCBI Taxonomy" id="1354746"/>
    <lineage>
        <taxon>Eukaryota</taxon>
        <taxon>Fungi</taxon>
        <taxon>Fungi incertae sedis</taxon>
        <taxon>Microsporidia</taxon>
        <taxon>Ordosporidae</taxon>
        <taxon>Ordospora</taxon>
    </lineage>
</organism>
<dbReference type="HOGENOM" id="CLU_056776_3_0_1"/>
<proteinExistence type="predicted"/>
<dbReference type="AlphaFoldDB" id="A0A0B2UDG7"/>
<dbReference type="InterPro" id="IPR036265">
    <property type="entry name" value="HIT-like_sf"/>
</dbReference>
<reference evidence="5 6" key="1">
    <citation type="journal article" date="2014" name="MBio">
        <title>The Ordospora colligata genome; evolution of extreme reduction in microsporidia and host-to-parasite horizontal gene transfer.</title>
        <authorList>
            <person name="Pombert J.-F."/>
            <person name="Haag K.L."/>
            <person name="Beidas S."/>
            <person name="Ebert D."/>
            <person name="Keeling P.J."/>
        </authorList>
    </citation>
    <scope>NUCLEOTIDE SEQUENCE [LARGE SCALE GENOMIC DNA]</scope>
    <source>
        <strain evidence="5 6">OC4</strain>
    </source>
</reference>
<evidence type="ECO:0000256" key="2">
    <source>
        <dbReference type="PIRSR" id="PIRSR601310-3"/>
    </source>
</evidence>
<dbReference type="PANTHER" id="PTHR46648">
    <property type="entry name" value="HIT FAMILY PROTEIN 1"/>
    <property type="match status" value="1"/>
</dbReference>
<dbReference type="VEuPathDB" id="MicrosporidiaDB:M896_090350"/>
<dbReference type="RefSeq" id="XP_014563153.1">
    <property type="nucleotide sequence ID" value="XM_014707667.1"/>
</dbReference>
<dbReference type="OrthoDB" id="672793at2759"/>
<feature type="active site" description="Tele-AMP-histidine intermediate" evidence="1">
    <location>
        <position position="91"/>
    </location>
</feature>
<comment type="caution">
    <text evidence="5">The sequence shown here is derived from an EMBL/GenBank/DDBJ whole genome shotgun (WGS) entry which is preliminary data.</text>
</comment>
<dbReference type="GO" id="GO:0003824">
    <property type="term" value="F:catalytic activity"/>
    <property type="evidence" value="ECO:0007669"/>
    <property type="project" value="InterPro"/>
</dbReference>
<dbReference type="GeneID" id="26262249"/>
<dbReference type="PANTHER" id="PTHR46648:SF1">
    <property type="entry name" value="ADENOSINE 5'-MONOPHOSPHORAMIDASE HNT1"/>
    <property type="match status" value="1"/>
</dbReference>
<dbReference type="STRING" id="1354746.A0A0B2UDG7"/>
<dbReference type="GO" id="GO:0009117">
    <property type="term" value="P:nucleotide metabolic process"/>
    <property type="evidence" value="ECO:0007669"/>
    <property type="project" value="TreeGrafter"/>
</dbReference>
<evidence type="ECO:0000313" key="6">
    <source>
        <dbReference type="Proteomes" id="UP000031056"/>
    </source>
</evidence>
<dbReference type="PRINTS" id="PR00332">
    <property type="entry name" value="HISTRIAD"/>
</dbReference>
<feature type="short sequence motif" description="Histidine triad motif" evidence="2 3">
    <location>
        <begin position="89"/>
        <end position="93"/>
    </location>
</feature>
<evidence type="ECO:0000256" key="1">
    <source>
        <dbReference type="PIRSR" id="PIRSR601310-1"/>
    </source>
</evidence>
<name>A0A0B2UDG7_9MICR</name>
<feature type="domain" description="HIT" evidence="4">
    <location>
        <begin position="5"/>
        <end position="104"/>
    </location>
</feature>
<dbReference type="PROSITE" id="PS51084">
    <property type="entry name" value="HIT_2"/>
    <property type="match status" value="1"/>
</dbReference>
<gene>
    <name evidence="5" type="ORF">M896_090350</name>
</gene>
<dbReference type="SUPFAM" id="SSF54197">
    <property type="entry name" value="HIT-like"/>
    <property type="match status" value="1"/>
</dbReference>
<dbReference type="Pfam" id="PF01230">
    <property type="entry name" value="HIT"/>
    <property type="match status" value="1"/>
</dbReference>
<keyword evidence="6" id="KW-1185">Reference proteome</keyword>
<dbReference type="InterPro" id="IPR001310">
    <property type="entry name" value="Histidine_triad_HIT"/>
</dbReference>
<dbReference type="Gene3D" id="3.30.428.10">
    <property type="entry name" value="HIT-like"/>
    <property type="match status" value="1"/>
</dbReference>
<evidence type="ECO:0000259" key="4">
    <source>
        <dbReference type="PROSITE" id="PS51084"/>
    </source>
</evidence>
<sequence>MKGCIFCTLYENKANIIYETEGAFALMDRFPLSTGHFMVIPKTHHPYFHHYESKDLEDVLPTIKYLVKRFGIEKYNILQNNGNHQGVFHTHFHVIPCVSDNERLRIDWETIKISDEDYSALVEQARTKISG</sequence>
<dbReference type="EMBL" id="JOKQ01000009">
    <property type="protein sequence ID" value="KHN69111.1"/>
    <property type="molecule type" value="Genomic_DNA"/>
</dbReference>
<dbReference type="InterPro" id="IPR011146">
    <property type="entry name" value="HIT-like"/>
</dbReference>
<accession>A0A0B2UDG7</accession>
<evidence type="ECO:0000313" key="5">
    <source>
        <dbReference type="EMBL" id="KHN69111.1"/>
    </source>
</evidence>
<dbReference type="FunCoup" id="A0A0B2UDG7">
    <property type="interactions" value="76"/>
</dbReference>
<protein>
    <submittedName>
        <fullName evidence="5">Histidine triad nucleotide-binding protein</fullName>
    </submittedName>
</protein>